<dbReference type="RefSeq" id="WP_212821093.1">
    <property type="nucleotide sequence ID" value="NZ_AP023416.1"/>
</dbReference>
<dbReference type="Proteomes" id="UP000681343">
    <property type="component" value="Plasmid pMM35_01"/>
</dbReference>
<keyword evidence="2" id="KW-1185">Reference proteome</keyword>
<evidence type="ECO:0000313" key="1">
    <source>
        <dbReference type="EMBL" id="BCK79483.1"/>
    </source>
</evidence>
<dbReference type="AlphaFoldDB" id="A0A810Q406"/>
<dbReference type="KEGG" id="vfa:MM35RIKEN_16750"/>
<evidence type="ECO:0000313" key="2">
    <source>
        <dbReference type="Proteomes" id="UP000681343"/>
    </source>
</evidence>
<proteinExistence type="predicted"/>
<keyword evidence="1" id="KW-0614">Plasmid</keyword>
<organism evidence="1 2">
    <name type="scientific">Vescimonas fastidiosa</name>
    <dbReference type="NCBI Taxonomy" id="2714353"/>
    <lineage>
        <taxon>Bacteria</taxon>
        <taxon>Bacillati</taxon>
        <taxon>Bacillota</taxon>
        <taxon>Clostridia</taxon>
        <taxon>Eubacteriales</taxon>
        <taxon>Oscillospiraceae</taxon>
        <taxon>Vescimonas</taxon>
    </lineage>
</organism>
<accession>A0A810Q406</accession>
<reference evidence="1" key="1">
    <citation type="submission" date="2020-09" db="EMBL/GenBank/DDBJ databases">
        <title>New species isolated from human feces.</title>
        <authorList>
            <person name="Kitahara M."/>
            <person name="Shigeno Y."/>
            <person name="Shime M."/>
            <person name="Matsumoto Y."/>
            <person name="Nakamura S."/>
            <person name="Motooka D."/>
            <person name="Fukuoka S."/>
            <person name="Nishikawa H."/>
            <person name="Benno Y."/>
        </authorList>
    </citation>
    <scope>NUCLEOTIDE SEQUENCE</scope>
    <source>
        <strain evidence="1">MM35</strain>
        <plasmid evidence="1">pMM35_01</plasmid>
    </source>
</reference>
<geneLocation type="plasmid" evidence="1 2">
    <name>pMM35_01</name>
</geneLocation>
<gene>
    <name evidence="1" type="ORF">MM35RIKEN_16750</name>
</gene>
<dbReference type="EMBL" id="AP023416">
    <property type="protein sequence ID" value="BCK79483.1"/>
    <property type="molecule type" value="Genomic_DNA"/>
</dbReference>
<name>A0A810Q406_9FIRM</name>
<sequence>MLEQVLRHLNNWFLVEIHEGTFTVENGSITLPFLLTNQYFRICGSVFNDGLHQYPAADLTDETFTGTVWVLAVPKAVVALAEDIAAWEEKNGEAVLSPYTSESFGGYSYTKASGGNADTSAGTGWQGAFKGRLNDWRKLKGVEP</sequence>
<protein>
    <submittedName>
        <fullName evidence="1">Uncharacterized protein</fullName>
    </submittedName>
</protein>